<keyword evidence="10 12" id="KW-0413">Isomerase</keyword>
<evidence type="ECO:0000256" key="5">
    <source>
        <dbReference type="ARBA" id="ARBA00022840"/>
    </source>
</evidence>
<dbReference type="CDD" id="cd18037">
    <property type="entry name" value="DEXSc_Pif1_like"/>
    <property type="match status" value="1"/>
</dbReference>
<dbReference type="EMBL" id="AJWJ01000191">
    <property type="protein sequence ID" value="KAF2073656.1"/>
    <property type="molecule type" value="Genomic_DNA"/>
</dbReference>
<dbReference type="GO" id="GO:0006310">
    <property type="term" value="P:DNA recombination"/>
    <property type="evidence" value="ECO:0007669"/>
    <property type="project" value="UniProtKB-UniRule"/>
</dbReference>
<dbReference type="GO" id="GO:0016787">
    <property type="term" value="F:hydrolase activity"/>
    <property type="evidence" value="ECO:0007669"/>
    <property type="project" value="UniProtKB-KW"/>
</dbReference>
<dbReference type="Pfam" id="PF21530">
    <property type="entry name" value="Pif1_2B_dom"/>
    <property type="match status" value="1"/>
</dbReference>
<dbReference type="HAMAP" id="MF_03176">
    <property type="entry name" value="PIF1"/>
    <property type="match status" value="1"/>
</dbReference>
<protein>
    <recommendedName>
        <fullName evidence="12">ATP-dependent DNA helicase PIF1</fullName>
        <ecNumber evidence="12">5.6.2.3</ecNumber>
    </recommendedName>
    <alternativeName>
        <fullName evidence="12">DNA 5'-3' helicase PIF1</fullName>
    </alternativeName>
    <alternativeName>
        <fullName evidence="12">DNA repair and recombination helicase PIF1</fullName>
    </alternativeName>
</protein>
<comment type="cofactor">
    <cofactor evidence="12">
        <name>Mg(2+)</name>
        <dbReference type="ChEBI" id="CHEBI:18420"/>
    </cofactor>
</comment>
<keyword evidence="4 12" id="KW-0347">Helicase</keyword>
<evidence type="ECO:0000256" key="7">
    <source>
        <dbReference type="ARBA" id="ARBA00023128"/>
    </source>
</evidence>
<keyword evidence="1 12" id="KW-0547">Nucleotide-binding</keyword>
<dbReference type="InterPro" id="IPR003593">
    <property type="entry name" value="AAA+_ATPase"/>
</dbReference>
<evidence type="ECO:0000256" key="6">
    <source>
        <dbReference type="ARBA" id="ARBA00023125"/>
    </source>
</evidence>
<dbReference type="SUPFAM" id="SSF52540">
    <property type="entry name" value="P-loop containing nucleoside triphosphate hydrolases"/>
    <property type="match status" value="2"/>
</dbReference>
<comment type="similarity">
    <text evidence="12">Belongs to the helicase family. PIF1 subfamily.</text>
</comment>
<evidence type="ECO:0000313" key="16">
    <source>
        <dbReference type="Proteomes" id="UP000695562"/>
    </source>
</evidence>
<dbReference type="EC" id="5.6.2.3" evidence="12"/>
<dbReference type="FunFam" id="3.40.50.300:FF:001986">
    <property type="entry name" value="ATP-dependent DNA helicase PIF1"/>
    <property type="match status" value="1"/>
</dbReference>
<keyword evidence="11 12" id="KW-0539">Nucleus</keyword>
<feature type="binding site" evidence="12">
    <location>
        <begin position="357"/>
        <end position="364"/>
    </location>
    <ligand>
        <name>ATP</name>
        <dbReference type="ChEBI" id="CHEBI:30616"/>
    </ligand>
</feature>
<dbReference type="PANTHER" id="PTHR47642">
    <property type="entry name" value="ATP-DEPENDENT DNA HELICASE"/>
    <property type="match status" value="1"/>
</dbReference>
<evidence type="ECO:0000256" key="11">
    <source>
        <dbReference type="ARBA" id="ARBA00023242"/>
    </source>
</evidence>
<evidence type="ECO:0000256" key="2">
    <source>
        <dbReference type="ARBA" id="ARBA00022763"/>
    </source>
</evidence>
<feature type="domain" description="AAA+ ATPase" evidence="14">
    <location>
        <begin position="349"/>
        <end position="517"/>
    </location>
</feature>
<comment type="subcellular location">
    <subcellularLocation>
        <location evidence="12">Nucleus</location>
    </subcellularLocation>
    <subcellularLocation>
        <location evidence="12">Mitochondrion</location>
    </subcellularLocation>
</comment>
<feature type="compositionally biased region" description="Low complexity" evidence="13">
    <location>
        <begin position="82"/>
        <end position="97"/>
    </location>
</feature>
<dbReference type="GO" id="GO:0043139">
    <property type="term" value="F:5'-3' DNA helicase activity"/>
    <property type="evidence" value="ECO:0007669"/>
    <property type="project" value="UniProtKB-UniRule"/>
</dbReference>
<keyword evidence="7 12" id="KW-0496">Mitochondrion</keyword>
<comment type="caution">
    <text evidence="15">The sequence shown here is derived from an EMBL/GenBank/DDBJ whole genome shotgun (WGS) entry which is preliminary data.</text>
</comment>
<dbReference type="Pfam" id="PF05970">
    <property type="entry name" value="PIF1"/>
    <property type="match status" value="1"/>
</dbReference>
<dbReference type="SMART" id="SM00382">
    <property type="entry name" value="AAA"/>
    <property type="match status" value="1"/>
</dbReference>
<feature type="compositionally biased region" description="Low complexity" evidence="13">
    <location>
        <begin position="261"/>
        <end position="300"/>
    </location>
</feature>
<dbReference type="InterPro" id="IPR010285">
    <property type="entry name" value="DNA_helicase_pif1-like_DEAD"/>
</dbReference>
<evidence type="ECO:0000259" key="14">
    <source>
        <dbReference type="SMART" id="SM00382"/>
    </source>
</evidence>
<keyword evidence="2 12" id="KW-0227">DNA damage</keyword>
<keyword evidence="6 12" id="KW-0238">DNA-binding</keyword>
<feature type="compositionally biased region" description="Low complexity" evidence="13">
    <location>
        <begin position="232"/>
        <end position="243"/>
    </location>
</feature>
<evidence type="ECO:0000256" key="13">
    <source>
        <dbReference type="SAM" id="MobiDB-lite"/>
    </source>
</evidence>
<feature type="region of interest" description="Disordered" evidence="13">
    <location>
        <begin position="72"/>
        <end position="97"/>
    </location>
</feature>
<dbReference type="InterPro" id="IPR027417">
    <property type="entry name" value="P-loop_NTPase"/>
</dbReference>
<dbReference type="AlphaFoldDB" id="A0A8J4PUE9"/>
<evidence type="ECO:0000256" key="12">
    <source>
        <dbReference type="HAMAP-Rule" id="MF_03176"/>
    </source>
</evidence>
<sequence>MLLFKGRGLTQPLPTFYHCYSSCSPTAGIYSLHKDEIKFNFVDRKEERGYISIISCPNNLFSRLENNNITPPFHRGYNSRTNNNNNNNNNNIKRKNNNNVVFNRNFVHGNKNRSFLTNQFNKITSLTTTIASTATPTIYSRTYSTNSSSLNDYNHNDSNYEGDDDYFFDFDIDLNINNNGSTNSNSTNNSSSISDSFTTPVNNNKSSGVYVEQMIRYLVDPWPKTINKKSNKTVNKSTSNTKSSSKKIRVTSKNSEKLKSTTTTINNKPVNNNNNQQQKQQEQSLNTSPSPSTSTSVSTTNQEITFGQDENLSNQENDDQEYFDDQNVFELEHKLTKEQQKIVNLIVEGGKNVFFTGSAGTGKSFVLKHLVSKLRKKHPKSVFVTAATGIAAVNIGGTTLHSFGGIKLGVAPAQRLAVEILQSKKALQKWLDCRVLIVDEVSMIDSELFEKLDTVAQIVRENNQPFGGIQLVLVGDFFQLPPVYGNYAFESKAWKKSIDICLELTTVMRQRDLEFIDVLNNLRVGEKNDKIVNFLLDRCKRPLDVTNGVLPTKLYSTNASVDEENSAALEQLASEPHSFLAYDTGSKELLENLDRDCPAMQKLTLKVGAQVVLLRKLEKHDGLVNGSRGVVIDFVKVRSKKRFSKFYESNPMAPVVLFNDGQKVTIPPSEWGVWSEKKASRVQLPLKLAWALTIHKAQGMTLDKVECELSNSFAHGQSYVALSRVKSLEGLHLKDLRISAIKTSEKAKTFNKKFIRSIHNIKK</sequence>
<dbReference type="GO" id="GO:0005739">
    <property type="term" value="C:mitochondrion"/>
    <property type="evidence" value="ECO:0007669"/>
    <property type="project" value="UniProtKB-SubCell"/>
</dbReference>
<accession>A0A8J4PUE9</accession>
<comment type="subunit">
    <text evidence="12">Monomer.</text>
</comment>
<evidence type="ECO:0000313" key="15">
    <source>
        <dbReference type="EMBL" id="KAF2073656.1"/>
    </source>
</evidence>
<dbReference type="InterPro" id="IPR049163">
    <property type="entry name" value="Pif1-like_2B_dom"/>
</dbReference>
<feature type="region of interest" description="Disordered" evidence="13">
    <location>
        <begin position="225"/>
        <end position="300"/>
    </location>
</feature>
<feature type="region of interest" description="Disordered" evidence="13">
    <location>
        <begin position="180"/>
        <end position="205"/>
    </location>
</feature>
<comment type="catalytic activity">
    <reaction evidence="12">
        <text>ATP + H2O = ADP + phosphate + H(+)</text>
        <dbReference type="Rhea" id="RHEA:13065"/>
        <dbReference type="ChEBI" id="CHEBI:15377"/>
        <dbReference type="ChEBI" id="CHEBI:15378"/>
        <dbReference type="ChEBI" id="CHEBI:30616"/>
        <dbReference type="ChEBI" id="CHEBI:43474"/>
        <dbReference type="ChEBI" id="CHEBI:456216"/>
        <dbReference type="EC" id="5.6.2.3"/>
    </reaction>
</comment>
<keyword evidence="16" id="KW-1185">Reference proteome</keyword>
<dbReference type="GO" id="GO:0003677">
    <property type="term" value="F:DNA binding"/>
    <property type="evidence" value="ECO:0007669"/>
    <property type="project" value="UniProtKB-KW"/>
</dbReference>
<dbReference type="OrthoDB" id="19611at2759"/>
<feature type="compositionally biased region" description="Low complexity" evidence="13">
    <location>
        <begin position="180"/>
        <end position="196"/>
    </location>
</feature>
<comment type="function">
    <text evidence="12">DNA-dependent ATPase and 5'-3' DNA helicase required for the maintenance of both mitochondrial and nuclear genome stability.</text>
</comment>
<name>A0A8J4PUE9_9MYCE</name>
<keyword evidence="9 12" id="KW-0234">DNA repair</keyword>
<keyword evidence="3 12" id="KW-0378">Hydrolase</keyword>
<evidence type="ECO:0000256" key="9">
    <source>
        <dbReference type="ARBA" id="ARBA00023204"/>
    </source>
</evidence>
<comment type="caution">
    <text evidence="12">Lacks conserved residue(s) required for the propagation of feature annotation.</text>
</comment>
<dbReference type="GO" id="GO:0005634">
    <property type="term" value="C:nucleus"/>
    <property type="evidence" value="ECO:0007669"/>
    <property type="project" value="UniProtKB-SubCell"/>
</dbReference>
<gene>
    <name evidence="12" type="primary">PIF1</name>
    <name evidence="15" type="ORF">CYY_005041</name>
</gene>
<organism evidence="15 16">
    <name type="scientific">Polysphondylium violaceum</name>
    <dbReference type="NCBI Taxonomy" id="133409"/>
    <lineage>
        <taxon>Eukaryota</taxon>
        <taxon>Amoebozoa</taxon>
        <taxon>Evosea</taxon>
        <taxon>Eumycetozoa</taxon>
        <taxon>Dictyostelia</taxon>
        <taxon>Dictyosteliales</taxon>
        <taxon>Dictyosteliaceae</taxon>
        <taxon>Polysphondylium</taxon>
    </lineage>
</organism>
<evidence type="ECO:0000256" key="10">
    <source>
        <dbReference type="ARBA" id="ARBA00023235"/>
    </source>
</evidence>
<evidence type="ECO:0000256" key="1">
    <source>
        <dbReference type="ARBA" id="ARBA00022741"/>
    </source>
</evidence>
<dbReference type="CDD" id="cd18809">
    <property type="entry name" value="SF1_C_RecD"/>
    <property type="match status" value="1"/>
</dbReference>
<reference evidence="15" key="1">
    <citation type="submission" date="2020-01" db="EMBL/GenBank/DDBJ databases">
        <title>Development of genomics and gene disruption for Polysphondylium violaceum indicates a role for the polyketide synthase stlB in stalk morphogenesis.</title>
        <authorList>
            <person name="Narita B."/>
            <person name="Kawabe Y."/>
            <person name="Kin K."/>
            <person name="Saito T."/>
            <person name="Gibbs R."/>
            <person name="Kuspa A."/>
            <person name="Muzny D."/>
            <person name="Queller D."/>
            <person name="Richards S."/>
            <person name="Strassman J."/>
            <person name="Sucgang R."/>
            <person name="Worley K."/>
            <person name="Schaap P."/>
        </authorList>
    </citation>
    <scope>NUCLEOTIDE SEQUENCE</scope>
    <source>
        <strain evidence="15">QSvi11</strain>
    </source>
</reference>
<dbReference type="InterPro" id="IPR051055">
    <property type="entry name" value="PIF1_helicase"/>
</dbReference>
<keyword evidence="8 12" id="KW-0233">DNA recombination</keyword>
<dbReference type="GO" id="GO:0005524">
    <property type="term" value="F:ATP binding"/>
    <property type="evidence" value="ECO:0007669"/>
    <property type="project" value="UniProtKB-UniRule"/>
</dbReference>
<dbReference type="GO" id="GO:0000723">
    <property type="term" value="P:telomere maintenance"/>
    <property type="evidence" value="ECO:0007669"/>
    <property type="project" value="InterPro"/>
</dbReference>
<evidence type="ECO:0000256" key="8">
    <source>
        <dbReference type="ARBA" id="ARBA00023172"/>
    </source>
</evidence>
<proteinExistence type="inferred from homology"/>
<evidence type="ECO:0000256" key="4">
    <source>
        <dbReference type="ARBA" id="ARBA00022806"/>
    </source>
</evidence>
<dbReference type="PANTHER" id="PTHR47642:SF5">
    <property type="entry name" value="ATP-DEPENDENT DNA HELICASE"/>
    <property type="match status" value="1"/>
</dbReference>
<evidence type="ECO:0000256" key="3">
    <source>
        <dbReference type="ARBA" id="ARBA00022801"/>
    </source>
</evidence>
<dbReference type="Gene3D" id="3.40.50.300">
    <property type="entry name" value="P-loop containing nucleotide triphosphate hydrolases"/>
    <property type="match status" value="1"/>
</dbReference>
<dbReference type="Proteomes" id="UP000695562">
    <property type="component" value="Unassembled WGS sequence"/>
</dbReference>
<dbReference type="GO" id="GO:0006281">
    <property type="term" value="P:DNA repair"/>
    <property type="evidence" value="ECO:0007669"/>
    <property type="project" value="UniProtKB-UniRule"/>
</dbReference>
<dbReference type="InterPro" id="IPR048293">
    <property type="entry name" value="PIF1_RRM3_pfh1"/>
</dbReference>
<keyword evidence="5 12" id="KW-0067">ATP-binding</keyword>